<protein>
    <submittedName>
        <fullName evidence="2">Uncharacterized protein</fullName>
    </submittedName>
</protein>
<feature type="region of interest" description="Disordered" evidence="1">
    <location>
        <begin position="447"/>
        <end position="525"/>
    </location>
</feature>
<evidence type="ECO:0000313" key="2">
    <source>
        <dbReference type="EMBL" id="KAJ0392463.1"/>
    </source>
</evidence>
<comment type="caution">
    <text evidence="2">The sequence shown here is derived from an EMBL/GenBank/DDBJ whole genome shotgun (WGS) entry which is preliminary data.</text>
</comment>
<dbReference type="SUPFAM" id="SSF54236">
    <property type="entry name" value="Ubiquitin-like"/>
    <property type="match status" value="1"/>
</dbReference>
<dbReference type="InterPro" id="IPR029071">
    <property type="entry name" value="Ubiquitin-like_domsf"/>
</dbReference>
<feature type="compositionally biased region" description="Acidic residues" evidence="1">
    <location>
        <begin position="488"/>
        <end position="501"/>
    </location>
</feature>
<keyword evidence="3" id="KW-1185">Reference proteome</keyword>
<feature type="compositionally biased region" description="Basic and acidic residues" evidence="1">
    <location>
        <begin position="512"/>
        <end position="525"/>
    </location>
</feature>
<sequence>MTEQRSLQYEKRVRALRKRLTLDFEPLRETLSKGLDVLVDSEAAVLCTATVEALCDALFSVVIKNLQEEAATSVAPLDTKITVFHLQVALRSHRDLAAMLGSVDSADVVLDCFLDDATSKALYQRQLIATRDAKHLRPIHLSSEEGGDDEDELIRLHERTRSEWQRREDDPFAEVDFARVLKCVHPAFTLSYNATIMLSALVRELLNEVCNRANVDAVQRRTPPELYIEDLAGPLAQVFHIGELGPQIERCALDCLERFRLRSRKGATISLRVRTFLASGAKAVSAQAFRASPQCSLDVPRDTLFAQLVPQMCKKCHADPATVVSIYRGRQLEAASSPASLSMTNGAIVYLVSAKWWDHTRRNEARRGLMSSLRPQDALVKSLVENTESKVKREFQAAAPTSPFAFLTAAASPSSVLNTPGASSNSSPITRRNRMGAALLQTSSSAPRLVGVGSPPPLHASAAARGPVPHRHLPHAPAPRQPRAEPNNLDDGDDHEDEAQDEPGKPGGASLWDEHRRDDRKRHEDSLSTLLQQRHVSSVRHQPDNNNHSVVEPALRELTTQSAALMDALDHAWLGFASISGGARGMHDRLRRLAEESSGPSPAWGHHLDAVAQDLGERLEKVDALIQQTTHVQAILTQLLRDTRRLRDRR</sequence>
<accession>A0AAD5LB12</accession>
<gene>
    <name evidence="2" type="ORF">P43SY_008412</name>
</gene>
<organism evidence="2 3">
    <name type="scientific">Pythium insidiosum</name>
    <name type="common">Pythiosis disease agent</name>
    <dbReference type="NCBI Taxonomy" id="114742"/>
    <lineage>
        <taxon>Eukaryota</taxon>
        <taxon>Sar</taxon>
        <taxon>Stramenopiles</taxon>
        <taxon>Oomycota</taxon>
        <taxon>Peronosporomycetes</taxon>
        <taxon>Pythiales</taxon>
        <taxon>Pythiaceae</taxon>
        <taxon>Pythium</taxon>
    </lineage>
</organism>
<name>A0AAD5LB12_PYTIN</name>
<reference evidence="2" key="1">
    <citation type="submission" date="2021-12" db="EMBL/GenBank/DDBJ databases">
        <title>Prjna785345.</title>
        <authorList>
            <person name="Rujirawat T."/>
            <person name="Krajaejun T."/>
        </authorList>
    </citation>
    <scope>NUCLEOTIDE SEQUENCE</scope>
    <source>
        <strain evidence="2">Pi057C3</strain>
    </source>
</reference>
<evidence type="ECO:0000256" key="1">
    <source>
        <dbReference type="SAM" id="MobiDB-lite"/>
    </source>
</evidence>
<dbReference type="AlphaFoldDB" id="A0AAD5LB12"/>
<evidence type="ECO:0000313" key="3">
    <source>
        <dbReference type="Proteomes" id="UP001209570"/>
    </source>
</evidence>
<dbReference type="Proteomes" id="UP001209570">
    <property type="component" value="Unassembled WGS sequence"/>
</dbReference>
<dbReference type="EMBL" id="JAKCXM010000631">
    <property type="protein sequence ID" value="KAJ0392463.1"/>
    <property type="molecule type" value="Genomic_DNA"/>
</dbReference>
<proteinExistence type="predicted"/>